<evidence type="ECO:0000313" key="2">
    <source>
        <dbReference type="EMBL" id="BAH73934.1"/>
    </source>
</evidence>
<feature type="chain" id="PRO_5002945987" description="Lipoprotein" evidence="1">
    <location>
        <begin position="21"/>
        <end position="168"/>
    </location>
</feature>
<dbReference type="STRING" id="573370.DMR_04430"/>
<dbReference type="PROSITE" id="PS51257">
    <property type="entry name" value="PROKAR_LIPOPROTEIN"/>
    <property type="match status" value="1"/>
</dbReference>
<dbReference type="RefSeq" id="WP_012750017.1">
    <property type="nucleotide sequence ID" value="NC_012796.1"/>
</dbReference>
<dbReference type="HOGENOM" id="CLU_1583851_0_0_7"/>
<keyword evidence="1" id="KW-0732">Signal</keyword>
<reference evidence="2 3" key="1">
    <citation type="journal article" date="2009" name="Genome Res.">
        <title>Whole genome sequence of Desulfovibrio magneticus strain RS-1 revealed common gene clusters in magnetotactic bacteria.</title>
        <authorList>
            <person name="Nakazawa H."/>
            <person name="Arakaki A."/>
            <person name="Narita-Yamada S."/>
            <person name="Yashiro I."/>
            <person name="Jinno K."/>
            <person name="Aoki N."/>
            <person name="Tsuruyama A."/>
            <person name="Okamura Y."/>
            <person name="Tanikawa S."/>
            <person name="Fujita N."/>
            <person name="Takeyama H."/>
            <person name="Matsunaga T."/>
        </authorList>
    </citation>
    <scope>NUCLEOTIDE SEQUENCE [LARGE SCALE GENOMIC DNA]</scope>
    <source>
        <strain evidence="3">ATCC 700980 / DSM 13731 / RS-1</strain>
    </source>
</reference>
<keyword evidence="3" id="KW-1185">Reference proteome</keyword>
<evidence type="ECO:0000313" key="3">
    <source>
        <dbReference type="Proteomes" id="UP000009071"/>
    </source>
</evidence>
<proteinExistence type="predicted"/>
<gene>
    <name evidence="2" type="ordered locus">DMR_04430</name>
</gene>
<dbReference type="OrthoDB" id="501440at2"/>
<evidence type="ECO:0000256" key="1">
    <source>
        <dbReference type="SAM" id="SignalP"/>
    </source>
</evidence>
<feature type="signal peptide" evidence="1">
    <location>
        <begin position="1"/>
        <end position="20"/>
    </location>
</feature>
<sequence>MTTRAATCVLALLLALAVLGCDSRRPAPLAMLDLFTFRQTTPAVLTNIEGLEHDEKGAWRWLLGPEGRVAFASDAARPYTLRFRLMNPLPDQLVTVSLNGRVLATYGPLPRVGWLEPSVAAALTFQARPGENVLAFAVSDWNGRTMAHMPTDARPLAAVFLDFLLYAR</sequence>
<dbReference type="AlphaFoldDB" id="C4XHG6"/>
<accession>C4XHG6</accession>
<dbReference type="EMBL" id="AP010904">
    <property type="protein sequence ID" value="BAH73934.1"/>
    <property type="molecule type" value="Genomic_DNA"/>
</dbReference>
<dbReference type="KEGG" id="dma:DMR_04430"/>
<organism evidence="2 3">
    <name type="scientific">Solidesulfovibrio magneticus (strain ATCC 700980 / DSM 13731 / RS-1)</name>
    <name type="common">Desulfovibrio magneticus</name>
    <dbReference type="NCBI Taxonomy" id="573370"/>
    <lineage>
        <taxon>Bacteria</taxon>
        <taxon>Pseudomonadati</taxon>
        <taxon>Thermodesulfobacteriota</taxon>
        <taxon>Desulfovibrionia</taxon>
        <taxon>Desulfovibrionales</taxon>
        <taxon>Desulfovibrionaceae</taxon>
        <taxon>Solidesulfovibrio</taxon>
    </lineage>
</organism>
<evidence type="ECO:0008006" key="4">
    <source>
        <dbReference type="Google" id="ProtNLM"/>
    </source>
</evidence>
<dbReference type="Proteomes" id="UP000009071">
    <property type="component" value="Chromosome"/>
</dbReference>
<protein>
    <recommendedName>
        <fullName evidence="4">Lipoprotein</fullName>
    </recommendedName>
</protein>
<name>C4XHG6_SOLM1</name>